<dbReference type="PATRIC" id="fig|997874.3.peg.928"/>
<dbReference type="Proteomes" id="UP000003741">
    <property type="component" value="Unassembled WGS sequence"/>
</dbReference>
<accession>I9R400</accession>
<dbReference type="GO" id="GO:0006260">
    <property type="term" value="P:DNA replication"/>
    <property type="evidence" value="ECO:0007669"/>
    <property type="project" value="InterPro"/>
</dbReference>
<organism evidence="1 2">
    <name type="scientific">Bacteroides cellulosilyticus CL02T12C19</name>
    <dbReference type="NCBI Taxonomy" id="997874"/>
    <lineage>
        <taxon>Bacteria</taxon>
        <taxon>Pseudomonadati</taxon>
        <taxon>Bacteroidota</taxon>
        <taxon>Bacteroidia</taxon>
        <taxon>Bacteroidales</taxon>
        <taxon>Bacteroidaceae</taxon>
        <taxon>Bacteroides</taxon>
    </lineage>
</organism>
<dbReference type="AlphaFoldDB" id="I9R400"/>
<proteinExistence type="predicted"/>
<dbReference type="RefSeq" id="WP_007215868.1">
    <property type="nucleotide sequence ID" value="NZ_JH724085.1"/>
</dbReference>
<dbReference type="EMBL" id="AGXG01000019">
    <property type="protein sequence ID" value="EIY36683.1"/>
    <property type="molecule type" value="Genomic_DNA"/>
</dbReference>
<dbReference type="GO" id="GO:0003677">
    <property type="term" value="F:DNA binding"/>
    <property type="evidence" value="ECO:0007669"/>
    <property type="project" value="InterPro"/>
</dbReference>
<reference evidence="1 2" key="1">
    <citation type="submission" date="2012-02" db="EMBL/GenBank/DDBJ databases">
        <title>The Genome Sequence of Bacteroides cellulosilyticus CL02T12C19.</title>
        <authorList>
            <consortium name="The Broad Institute Genome Sequencing Platform"/>
            <person name="Earl A."/>
            <person name="Ward D."/>
            <person name="Feldgarden M."/>
            <person name="Gevers D."/>
            <person name="Zitomersky N.L."/>
            <person name="Coyne M.J."/>
            <person name="Comstock L.E."/>
            <person name="Young S.K."/>
            <person name="Zeng Q."/>
            <person name="Gargeya S."/>
            <person name="Fitzgerald M."/>
            <person name="Haas B."/>
            <person name="Abouelleil A."/>
            <person name="Alvarado L."/>
            <person name="Arachchi H.M."/>
            <person name="Berlin A."/>
            <person name="Chapman S.B."/>
            <person name="Gearin G."/>
            <person name="Goldberg J."/>
            <person name="Griggs A."/>
            <person name="Gujja S."/>
            <person name="Hansen M."/>
            <person name="Heiman D."/>
            <person name="Howarth C."/>
            <person name="Larimer J."/>
            <person name="Lui A."/>
            <person name="MacDonald P.J.P."/>
            <person name="McCowen C."/>
            <person name="Montmayeur A."/>
            <person name="Murphy C."/>
            <person name="Neiman D."/>
            <person name="Pearson M."/>
            <person name="Priest M."/>
            <person name="Roberts A."/>
            <person name="Saif S."/>
            <person name="Shea T."/>
            <person name="Sisk P."/>
            <person name="Stolte C."/>
            <person name="Sykes S."/>
            <person name="Wortman J."/>
            <person name="Nusbaum C."/>
            <person name="Birren B."/>
        </authorList>
    </citation>
    <scope>NUCLEOTIDE SEQUENCE [LARGE SCALE GENOMIC DNA]</scope>
    <source>
        <strain evidence="1 2">CL02T12C19</strain>
    </source>
</reference>
<name>I9R400_9BACE</name>
<protein>
    <recommendedName>
        <fullName evidence="3">Zinc finger CHC2-type domain-containing protein</fullName>
    </recommendedName>
</protein>
<evidence type="ECO:0008006" key="3">
    <source>
        <dbReference type="Google" id="ProtNLM"/>
    </source>
</evidence>
<dbReference type="SUPFAM" id="SSF57783">
    <property type="entry name" value="Zinc beta-ribbon"/>
    <property type="match status" value="1"/>
</dbReference>
<comment type="caution">
    <text evidence="1">The sequence shown here is derived from an EMBL/GenBank/DDBJ whole genome shotgun (WGS) entry which is preliminary data.</text>
</comment>
<dbReference type="HOGENOM" id="CLU_070537_1_0_10"/>
<keyword evidence="2" id="KW-1185">Reference proteome</keyword>
<dbReference type="InterPro" id="IPR036977">
    <property type="entry name" value="DNA_primase_Znf_CHC2"/>
</dbReference>
<sequence length="297" mass="33949">MNIEQAKRIKLEKFLNKLGMEPVEANGNCLWYYSPFRKEEVPSFIVDVNNNVWFDQGTDKGGNIIELAKQLYQTDIMPFLLDKIDEIAPAVPPTKFDILSLTGLEETVKFVTIEELKSIKDIAYFTSRNIDIAIADKYCKQISFRFNDRDCQAVAFPNIHGGYELRSNIYSGHMLPLAISIVRMNPNVITSSCCIFTDFIDFLSYKTLLAHGETEILVEKFADTYILNSPSLISKALPNLNAYSHIYCYLNNDKTGRAITETIQGAFADRHVVDASERYADFQNVSTYLQKKSWRKK</sequence>
<evidence type="ECO:0000313" key="1">
    <source>
        <dbReference type="EMBL" id="EIY36683.1"/>
    </source>
</evidence>
<evidence type="ECO:0000313" key="2">
    <source>
        <dbReference type="Proteomes" id="UP000003741"/>
    </source>
</evidence>
<dbReference type="GO" id="GO:0008270">
    <property type="term" value="F:zinc ion binding"/>
    <property type="evidence" value="ECO:0007669"/>
    <property type="project" value="InterPro"/>
</dbReference>
<dbReference type="Gene3D" id="3.90.580.10">
    <property type="entry name" value="Zinc finger, CHC2-type domain"/>
    <property type="match status" value="1"/>
</dbReference>
<dbReference type="OrthoDB" id="8536512at2"/>
<gene>
    <name evidence="1" type="ORF">HMPREF1062_00922</name>
</gene>